<protein>
    <recommendedName>
        <fullName evidence="2">Thioredoxin-like fold domain-containing protein</fullName>
    </recommendedName>
</protein>
<gene>
    <name evidence="1" type="ORF">S06H3_22259</name>
</gene>
<evidence type="ECO:0008006" key="2">
    <source>
        <dbReference type="Google" id="ProtNLM"/>
    </source>
</evidence>
<proteinExistence type="predicted"/>
<dbReference type="Gene3D" id="3.40.30.10">
    <property type="entry name" value="Glutaredoxin"/>
    <property type="match status" value="1"/>
</dbReference>
<name>X1M4J0_9ZZZZ</name>
<dbReference type="SUPFAM" id="SSF52833">
    <property type="entry name" value="Thioredoxin-like"/>
    <property type="match status" value="1"/>
</dbReference>
<feature type="non-terminal residue" evidence="1">
    <location>
        <position position="1"/>
    </location>
</feature>
<accession>X1M4J0</accession>
<comment type="caution">
    <text evidence="1">The sequence shown here is derived from an EMBL/GenBank/DDBJ whole genome shotgun (WGS) entry which is preliminary data.</text>
</comment>
<sequence length="214" mass="23351">AAVAAITLLVNSVITGNVSKEIAGEKVVEFLDSLFFQQGMDTKGELDSIRKVSGLYEVNVKYDEEIITVYITVDGEYIIPEGALTPVVVIEQQLDEQQISNLSEEEIEVLKEEIAGFVECLKKAGLKIYGANWCGWTEKTVGAFGGFDAVKPIYVECTENQQLCQEKEIGGYPTILINDKSYTGPRTFEGYAEATGCEAVLEFSEQSTSNGGSC</sequence>
<evidence type="ECO:0000313" key="1">
    <source>
        <dbReference type="EMBL" id="GAI12971.1"/>
    </source>
</evidence>
<reference evidence="1" key="1">
    <citation type="journal article" date="2014" name="Front. Microbiol.">
        <title>High frequency of phylogenetically diverse reductive dehalogenase-homologous genes in deep subseafloor sedimentary metagenomes.</title>
        <authorList>
            <person name="Kawai M."/>
            <person name="Futagami T."/>
            <person name="Toyoda A."/>
            <person name="Takaki Y."/>
            <person name="Nishi S."/>
            <person name="Hori S."/>
            <person name="Arai W."/>
            <person name="Tsubouchi T."/>
            <person name="Morono Y."/>
            <person name="Uchiyama I."/>
            <person name="Ito T."/>
            <person name="Fujiyama A."/>
            <person name="Inagaki F."/>
            <person name="Takami H."/>
        </authorList>
    </citation>
    <scope>NUCLEOTIDE SEQUENCE</scope>
    <source>
        <strain evidence="1">Expedition CK06-06</strain>
    </source>
</reference>
<dbReference type="CDD" id="cd02961">
    <property type="entry name" value="PDI_a_family"/>
    <property type="match status" value="1"/>
</dbReference>
<organism evidence="1">
    <name type="scientific">marine sediment metagenome</name>
    <dbReference type="NCBI Taxonomy" id="412755"/>
    <lineage>
        <taxon>unclassified sequences</taxon>
        <taxon>metagenomes</taxon>
        <taxon>ecological metagenomes</taxon>
    </lineage>
</organism>
<dbReference type="AlphaFoldDB" id="X1M4J0"/>
<dbReference type="InterPro" id="IPR036249">
    <property type="entry name" value="Thioredoxin-like_sf"/>
</dbReference>
<dbReference type="EMBL" id="BARV01011858">
    <property type="protein sequence ID" value="GAI12971.1"/>
    <property type="molecule type" value="Genomic_DNA"/>
</dbReference>